<keyword evidence="3" id="KW-0815">Transposition</keyword>
<comment type="similarity">
    <text evidence="2">Belongs to the transposase mutator family.</text>
</comment>
<proteinExistence type="inferred from homology"/>
<feature type="region of interest" description="Disordered" evidence="6">
    <location>
        <begin position="1"/>
        <end position="23"/>
    </location>
</feature>
<protein>
    <submittedName>
        <fullName evidence="7">Transposase</fullName>
    </submittedName>
</protein>
<comment type="caution">
    <text evidence="7">The sequence shown here is derived from an EMBL/GenBank/DDBJ whole genome shotgun (WGS) entry which is preliminary data.</text>
</comment>
<evidence type="ECO:0000256" key="3">
    <source>
        <dbReference type="ARBA" id="ARBA00022578"/>
    </source>
</evidence>
<dbReference type="InterPro" id="IPR001207">
    <property type="entry name" value="Transposase_mutator"/>
</dbReference>
<reference evidence="7 8" key="1">
    <citation type="submission" date="2024-09" db="EMBL/GenBank/DDBJ databases">
        <authorList>
            <person name="Sun Q."/>
            <person name="Mori K."/>
        </authorList>
    </citation>
    <scope>NUCLEOTIDE SEQUENCE [LARGE SCALE GENOMIC DNA]</scope>
    <source>
        <strain evidence="7 8">JCM 3331</strain>
    </source>
</reference>
<feature type="compositionally biased region" description="Polar residues" evidence="6">
    <location>
        <begin position="7"/>
        <end position="16"/>
    </location>
</feature>
<evidence type="ECO:0000256" key="4">
    <source>
        <dbReference type="ARBA" id="ARBA00023125"/>
    </source>
</evidence>
<sequence>MPLARGGSSTHSTEVHGSSVSQQTVSTITDSVIAGTTARHSHPLDRVHPVVFVDAINAKLRPPTAADNMTGMPPSTAQRASFSTAARPGRPPPWRAGCASIPAPKSSAVTGPDPDGMAVAAPRPVRRIHARWVLLASSMVDLRFQCPSRQVLPRRKHCRSRTRSCPVDQVRSQMSSAAAIAVPRWT</sequence>
<evidence type="ECO:0000256" key="5">
    <source>
        <dbReference type="ARBA" id="ARBA00023172"/>
    </source>
</evidence>
<keyword evidence="5" id="KW-0233">DNA recombination</keyword>
<dbReference type="Pfam" id="PF00872">
    <property type="entry name" value="Transposase_mut"/>
    <property type="match status" value="1"/>
</dbReference>
<evidence type="ECO:0000256" key="6">
    <source>
        <dbReference type="SAM" id="MobiDB-lite"/>
    </source>
</evidence>
<comment type="function">
    <text evidence="1">Required for the transposition of the insertion element.</text>
</comment>
<keyword evidence="4" id="KW-0238">DNA-binding</keyword>
<dbReference type="EMBL" id="JBHMCG010000063">
    <property type="protein sequence ID" value="MFB9573632.1"/>
    <property type="molecule type" value="Genomic_DNA"/>
</dbReference>
<gene>
    <name evidence="7" type="ORF">ACFFTL_15215</name>
</gene>
<name>A0ABV5R782_9ACTN</name>
<organism evidence="7 8">
    <name type="scientific">Streptomyces yanii</name>
    <dbReference type="NCBI Taxonomy" id="78510"/>
    <lineage>
        <taxon>Bacteria</taxon>
        <taxon>Bacillati</taxon>
        <taxon>Actinomycetota</taxon>
        <taxon>Actinomycetes</taxon>
        <taxon>Kitasatosporales</taxon>
        <taxon>Streptomycetaceae</taxon>
        <taxon>Streptomyces</taxon>
    </lineage>
</organism>
<evidence type="ECO:0000313" key="8">
    <source>
        <dbReference type="Proteomes" id="UP001589710"/>
    </source>
</evidence>
<evidence type="ECO:0000256" key="1">
    <source>
        <dbReference type="ARBA" id="ARBA00002190"/>
    </source>
</evidence>
<evidence type="ECO:0000256" key="2">
    <source>
        <dbReference type="ARBA" id="ARBA00010961"/>
    </source>
</evidence>
<dbReference type="RefSeq" id="WP_345516678.1">
    <property type="nucleotide sequence ID" value="NZ_BAAAXD010000039.1"/>
</dbReference>
<accession>A0ABV5R782</accession>
<dbReference type="Proteomes" id="UP001589710">
    <property type="component" value="Unassembled WGS sequence"/>
</dbReference>
<keyword evidence="8" id="KW-1185">Reference proteome</keyword>
<evidence type="ECO:0000313" key="7">
    <source>
        <dbReference type="EMBL" id="MFB9573632.1"/>
    </source>
</evidence>